<evidence type="ECO:0000313" key="3">
    <source>
        <dbReference type="EMBL" id="QCI64515.1"/>
    </source>
</evidence>
<organism evidence="3 4">
    <name type="scientific">Phreatobacter stygius</name>
    <dbReference type="NCBI Taxonomy" id="1940610"/>
    <lineage>
        <taxon>Bacteria</taxon>
        <taxon>Pseudomonadati</taxon>
        <taxon>Pseudomonadota</taxon>
        <taxon>Alphaproteobacteria</taxon>
        <taxon>Hyphomicrobiales</taxon>
        <taxon>Phreatobacteraceae</taxon>
        <taxon>Phreatobacter</taxon>
    </lineage>
</organism>
<sequence>MFALIDIRKSALTLLAAAVLSTAAGLAASAQASIASSGHRASVTIAQATGTDAHEHGGRNEHRLARPANRFNGFVGTPGPKSGSMQGQ</sequence>
<dbReference type="AlphaFoldDB" id="A0A4D7AYN6"/>
<proteinExistence type="predicted"/>
<dbReference type="Proteomes" id="UP000298781">
    <property type="component" value="Chromosome"/>
</dbReference>
<keyword evidence="2" id="KW-0732">Signal</keyword>
<keyword evidence="4" id="KW-1185">Reference proteome</keyword>
<dbReference type="KEGG" id="pstg:E8M01_09865"/>
<feature type="compositionally biased region" description="Basic and acidic residues" evidence="1">
    <location>
        <begin position="52"/>
        <end position="64"/>
    </location>
</feature>
<feature type="region of interest" description="Disordered" evidence="1">
    <location>
        <begin position="50"/>
        <end position="88"/>
    </location>
</feature>
<gene>
    <name evidence="3" type="ORF">E8M01_09865</name>
</gene>
<evidence type="ECO:0000256" key="2">
    <source>
        <dbReference type="SAM" id="SignalP"/>
    </source>
</evidence>
<dbReference type="EMBL" id="CP039690">
    <property type="protein sequence ID" value="QCI64515.1"/>
    <property type="molecule type" value="Genomic_DNA"/>
</dbReference>
<dbReference type="RefSeq" id="WP_136959968.1">
    <property type="nucleotide sequence ID" value="NZ_CP039690.1"/>
</dbReference>
<protein>
    <submittedName>
        <fullName evidence="3">Uncharacterized protein</fullName>
    </submittedName>
</protein>
<accession>A0A4D7AYN6</accession>
<name>A0A4D7AYN6_9HYPH</name>
<evidence type="ECO:0000256" key="1">
    <source>
        <dbReference type="SAM" id="MobiDB-lite"/>
    </source>
</evidence>
<feature type="chain" id="PRO_5020683157" evidence="2">
    <location>
        <begin position="33"/>
        <end position="88"/>
    </location>
</feature>
<evidence type="ECO:0000313" key="4">
    <source>
        <dbReference type="Proteomes" id="UP000298781"/>
    </source>
</evidence>
<feature type="signal peptide" evidence="2">
    <location>
        <begin position="1"/>
        <end position="32"/>
    </location>
</feature>
<dbReference type="OrthoDB" id="9968099at2"/>
<reference evidence="3 4" key="1">
    <citation type="submission" date="2019-04" db="EMBL/GenBank/DDBJ databases">
        <title>Phreatobacter aquaticus sp. nov.</title>
        <authorList>
            <person name="Choi A."/>
        </authorList>
    </citation>
    <scope>NUCLEOTIDE SEQUENCE [LARGE SCALE GENOMIC DNA]</scope>
    <source>
        <strain evidence="3 4">KCTC 52518</strain>
    </source>
</reference>